<keyword evidence="2" id="KW-1185">Reference proteome</keyword>
<comment type="caution">
    <text evidence="1">The sequence shown here is derived from an EMBL/GenBank/DDBJ whole genome shotgun (WGS) entry which is preliminary data.</text>
</comment>
<reference evidence="1 2" key="1">
    <citation type="submission" date="2020-02" db="EMBL/GenBank/DDBJ databases">
        <authorList>
            <person name="Ma Q."/>
            <person name="Huang Y."/>
            <person name="Song X."/>
            <person name="Pei D."/>
        </authorList>
    </citation>
    <scope>NUCLEOTIDE SEQUENCE [LARGE SCALE GENOMIC DNA]</scope>
    <source>
        <strain evidence="1">Sxm20200214</strain>
        <tissue evidence="1">Leaf</tissue>
    </source>
</reference>
<dbReference type="EMBL" id="JAAMPC010000013">
    <property type="protein sequence ID" value="KAG2270280.1"/>
    <property type="molecule type" value="Genomic_DNA"/>
</dbReference>
<organism evidence="1 2">
    <name type="scientific">Brassica carinata</name>
    <name type="common">Ethiopian mustard</name>
    <name type="synonym">Abyssinian cabbage</name>
    <dbReference type="NCBI Taxonomy" id="52824"/>
    <lineage>
        <taxon>Eukaryota</taxon>
        <taxon>Viridiplantae</taxon>
        <taxon>Streptophyta</taxon>
        <taxon>Embryophyta</taxon>
        <taxon>Tracheophyta</taxon>
        <taxon>Spermatophyta</taxon>
        <taxon>Magnoliopsida</taxon>
        <taxon>eudicotyledons</taxon>
        <taxon>Gunneridae</taxon>
        <taxon>Pentapetalae</taxon>
        <taxon>rosids</taxon>
        <taxon>malvids</taxon>
        <taxon>Brassicales</taxon>
        <taxon>Brassicaceae</taxon>
        <taxon>Brassiceae</taxon>
        <taxon>Brassica</taxon>
    </lineage>
</organism>
<proteinExistence type="predicted"/>
<accession>A0A8X7QKI4</accession>
<name>A0A8X7QKI4_BRACI</name>
<dbReference type="AlphaFoldDB" id="A0A8X7QKI4"/>
<evidence type="ECO:0000313" key="2">
    <source>
        <dbReference type="Proteomes" id="UP000886595"/>
    </source>
</evidence>
<dbReference type="Proteomes" id="UP000886595">
    <property type="component" value="Unassembled WGS sequence"/>
</dbReference>
<evidence type="ECO:0000313" key="1">
    <source>
        <dbReference type="EMBL" id="KAG2270280.1"/>
    </source>
</evidence>
<sequence>MIDKCVTLWATKEGFLYNLVCHARTGTGVKEKERVNIDLNKEPCDSSNVEEGEVPDINLGDFANHQKVL</sequence>
<gene>
    <name evidence="1" type="ORF">Bca52824_064835</name>
</gene>
<protein>
    <submittedName>
        <fullName evidence="1">Uncharacterized protein</fullName>
    </submittedName>
</protein>